<dbReference type="RefSeq" id="WP_153456594.1">
    <property type="nucleotide sequence ID" value="NZ_WEGJ01000039.1"/>
</dbReference>
<dbReference type="GO" id="GO:0003886">
    <property type="term" value="F:DNA (cytosine-5-)-methyltransferase activity"/>
    <property type="evidence" value="ECO:0007669"/>
    <property type="project" value="UniProtKB-EC"/>
</dbReference>
<dbReference type="EMBL" id="WEGJ01000039">
    <property type="protein sequence ID" value="MQY15790.1"/>
    <property type="molecule type" value="Genomic_DNA"/>
</dbReference>
<comment type="caution">
    <text evidence="8">The sequence shown here is derived from an EMBL/GenBank/DDBJ whole genome shotgun (WGS) entry which is preliminary data.</text>
</comment>
<evidence type="ECO:0000256" key="1">
    <source>
        <dbReference type="ARBA" id="ARBA00011975"/>
    </source>
</evidence>
<dbReference type="OrthoDB" id="9813719at2"/>
<evidence type="ECO:0000256" key="4">
    <source>
        <dbReference type="ARBA" id="ARBA00022691"/>
    </source>
</evidence>
<proteinExistence type="inferred from homology"/>
<name>A0A7K0CQM7_9ACTN</name>
<dbReference type="InterPro" id="IPR001525">
    <property type="entry name" value="C5_MeTfrase"/>
</dbReference>
<evidence type="ECO:0000313" key="9">
    <source>
        <dbReference type="Proteomes" id="UP000466345"/>
    </source>
</evidence>
<evidence type="ECO:0000313" key="8">
    <source>
        <dbReference type="EMBL" id="MQY15790.1"/>
    </source>
</evidence>
<reference evidence="8 9" key="1">
    <citation type="submission" date="2019-10" db="EMBL/GenBank/DDBJ databases">
        <title>Streptomyces smaragdinus sp. nov. and Streptomyces fabii sp. nov., isolated from the gut of fungus growing-termite Macrotermes natalensis.</title>
        <authorList>
            <person name="Schwitalla J."/>
            <person name="Benndorf R."/>
            <person name="Martin K."/>
            <person name="De Beer W."/>
            <person name="Kaster A.-K."/>
            <person name="Vollmers J."/>
            <person name="Poulsen M."/>
            <person name="Beemelmanns C."/>
        </authorList>
    </citation>
    <scope>NUCLEOTIDE SEQUENCE [LARGE SCALE GENOMIC DNA]</scope>
    <source>
        <strain evidence="8 9">RB5</strain>
    </source>
</reference>
<dbReference type="PROSITE" id="PS51679">
    <property type="entry name" value="SAM_MT_C5"/>
    <property type="match status" value="1"/>
</dbReference>
<keyword evidence="3 6" id="KW-0808">Transferase</keyword>
<evidence type="ECO:0000256" key="3">
    <source>
        <dbReference type="ARBA" id="ARBA00022679"/>
    </source>
</evidence>
<dbReference type="InterPro" id="IPR050390">
    <property type="entry name" value="C5-Methyltransferase"/>
</dbReference>
<dbReference type="GO" id="GO:0044027">
    <property type="term" value="P:negative regulation of gene expression via chromosomal CpG island methylation"/>
    <property type="evidence" value="ECO:0007669"/>
    <property type="project" value="TreeGrafter"/>
</dbReference>
<organism evidence="8 9">
    <name type="scientific">Streptomyces smaragdinus</name>
    <dbReference type="NCBI Taxonomy" id="2585196"/>
    <lineage>
        <taxon>Bacteria</taxon>
        <taxon>Bacillati</taxon>
        <taxon>Actinomycetota</taxon>
        <taxon>Actinomycetes</taxon>
        <taxon>Kitasatosporales</taxon>
        <taxon>Streptomycetaceae</taxon>
        <taxon>Streptomyces</taxon>
    </lineage>
</organism>
<feature type="active site" evidence="6">
    <location>
        <position position="86"/>
    </location>
</feature>
<keyword evidence="2 6" id="KW-0489">Methyltransferase</keyword>
<sequence length="408" mass="43894">MTSTEAHPVAPDDYHVLDLFAGPGGLDVAAHFLGVESLGLEWDQSACETRYAAGLPTFHADVSAFREERFHEIPETINVLAGGPPCQTYSVAGSGTGRKDLDRVKGFIDLIVAGKPDDEIDAELERLSPDDRRTGLVLEPLRWLIKSINVRGPESIKAIVLEQVPAVEPVWHAYADVLEGGGLPHGVTYSVQVGTLRTEEYGVPQTRKRAVLIARLVGSGGVELPKPTHHRFTRKNADESESDATLPMEIGAEGDDAKKAYRTMGEALAASRTGNFTLVSNYGQGGDPKKRGRRTAAQPAFTVTGKASRNVLLPDGDETRRSNLTIPEAGILQTFPANYPWSGGDKSQQVGNAVPPLFGMHVINAALGLGRETMPETLPLWTSASSEETKRLRDLGCGDESRCPGKPS</sequence>
<dbReference type="GO" id="GO:0032259">
    <property type="term" value="P:methylation"/>
    <property type="evidence" value="ECO:0007669"/>
    <property type="project" value="UniProtKB-KW"/>
</dbReference>
<keyword evidence="5" id="KW-0680">Restriction system</keyword>
<dbReference type="EC" id="2.1.1.37" evidence="1"/>
<dbReference type="PANTHER" id="PTHR10629:SF52">
    <property type="entry name" value="DNA (CYTOSINE-5)-METHYLTRANSFERASE 1"/>
    <property type="match status" value="1"/>
</dbReference>
<dbReference type="Gene3D" id="3.40.50.150">
    <property type="entry name" value="Vaccinia Virus protein VP39"/>
    <property type="match status" value="1"/>
</dbReference>
<evidence type="ECO:0000256" key="2">
    <source>
        <dbReference type="ARBA" id="ARBA00022603"/>
    </source>
</evidence>
<keyword evidence="4 6" id="KW-0949">S-adenosyl-L-methionine</keyword>
<keyword evidence="9" id="KW-1185">Reference proteome</keyword>
<dbReference type="Proteomes" id="UP000466345">
    <property type="component" value="Unassembled WGS sequence"/>
</dbReference>
<dbReference type="PRINTS" id="PR00105">
    <property type="entry name" value="C5METTRFRASE"/>
</dbReference>
<dbReference type="Pfam" id="PF00145">
    <property type="entry name" value="DNA_methylase"/>
    <property type="match status" value="2"/>
</dbReference>
<protein>
    <recommendedName>
        <fullName evidence="1">DNA (cytosine-5-)-methyltransferase</fullName>
        <ecNumber evidence="1">2.1.1.37</ecNumber>
    </recommendedName>
</protein>
<feature type="compositionally biased region" description="Basic and acidic residues" evidence="7">
    <location>
        <begin position="387"/>
        <end position="408"/>
    </location>
</feature>
<dbReference type="PROSITE" id="PS00094">
    <property type="entry name" value="C5_MTASE_1"/>
    <property type="match status" value="1"/>
</dbReference>
<accession>A0A7K0CQM7</accession>
<dbReference type="AlphaFoldDB" id="A0A7K0CQM7"/>
<dbReference type="InterPro" id="IPR018117">
    <property type="entry name" value="C5_DNA_meth_AS"/>
</dbReference>
<evidence type="ECO:0000256" key="5">
    <source>
        <dbReference type="ARBA" id="ARBA00022747"/>
    </source>
</evidence>
<dbReference type="SUPFAM" id="SSF53335">
    <property type="entry name" value="S-adenosyl-L-methionine-dependent methyltransferases"/>
    <property type="match status" value="1"/>
</dbReference>
<dbReference type="Gene3D" id="3.90.120.10">
    <property type="entry name" value="DNA Methylase, subunit A, domain 2"/>
    <property type="match status" value="1"/>
</dbReference>
<dbReference type="GO" id="GO:0009307">
    <property type="term" value="P:DNA restriction-modification system"/>
    <property type="evidence" value="ECO:0007669"/>
    <property type="project" value="UniProtKB-KW"/>
</dbReference>
<feature type="region of interest" description="Disordered" evidence="7">
    <location>
        <begin position="382"/>
        <end position="408"/>
    </location>
</feature>
<dbReference type="PANTHER" id="PTHR10629">
    <property type="entry name" value="CYTOSINE-SPECIFIC METHYLTRANSFERASE"/>
    <property type="match status" value="1"/>
</dbReference>
<evidence type="ECO:0000256" key="6">
    <source>
        <dbReference type="PROSITE-ProRule" id="PRU01016"/>
    </source>
</evidence>
<comment type="similarity">
    <text evidence="6">Belongs to the class I-like SAM-binding methyltransferase superfamily. C5-methyltransferase family.</text>
</comment>
<dbReference type="GO" id="GO:0003677">
    <property type="term" value="F:DNA binding"/>
    <property type="evidence" value="ECO:0007669"/>
    <property type="project" value="TreeGrafter"/>
</dbReference>
<evidence type="ECO:0000256" key="7">
    <source>
        <dbReference type="SAM" id="MobiDB-lite"/>
    </source>
</evidence>
<gene>
    <name evidence="8" type="ORF">SRB5_59810</name>
</gene>
<dbReference type="InterPro" id="IPR029063">
    <property type="entry name" value="SAM-dependent_MTases_sf"/>
</dbReference>